<feature type="transmembrane region" description="Helical" evidence="10">
    <location>
        <begin position="108"/>
        <end position="129"/>
    </location>
</feature>
<comment type="similarity">
    <text evidence="2">Belongs to the DRAM/TMEM150 family.</text>
</comment>
<feature type="transmembrane region" description="Helical" evidence="10">
    <location>
        <begin position="175"/>
        <end position="197"/>
    </location>
</feature>
<dbReference type="GO" id="GO:0005886">
    <property type="term" value="C:plasma membrane"/>
    <property type="evidence" value="ECO:0007669"/>
    <property type="project" value="UniProtKB-SubCell"/>
</dbReference>
<feature type="transmembrane region" description="Helical" evidence="10">
    <location>
        <begin position="78"/>
        <end position="96"/>
    </location>
</feature>
<reference evidence="12" key="1">
    <citation type="submission" date="2020-08" db="EMBL/GenBank/DDBJ databases">
        <title>Chromosome-level assembly of Southern catfish (Silurus meridionalis) provides insights into visual adaptation to the nocturnal and benthic lifestyles.</title>
        <authorList>
            <person name="Zhang Y."/>
            <person name="Wang D."/>
            <person name="Peng Z."/>
        </authorList>
    </citation>
    <scope>NUCLEOTIDE SEQUENCE</scope>
    <source>
        <strain evidence="12">SWU-2019-XX</strain>
        <tissue evidence="12">Muscle</tissue>
    </source>
</reference>
<comment type="subcellular location">
    <subcellularLocation>
        <location evidence="1">Cell membrane</location>
        <topology evidence="1">Multi-pass membrane protein</topology>
    </subcellularLocation>
</comment>
<gene>
    <name evidence="12" type="ORF">HF521_013334</name>
</gene>
<evidence type="ECO:0000256" key="9">
    <source>
        <dbReference type="ARBA" id="ARBA00030381"/>
    </source>
</evidence>
<feature type="transmembrane region" description="Helical" evidence="10">
    <location>
        <begin position="141"/>
        <end position="163"/>
    </location>
</feature>
<feature type="transmembrane region" description="Helical" evidence="10">
    <location>
        <begin position="203"/>
        <end position="222"/>
    </location>
</feature>
<sequence length="294" mass="31604">MTAWIVLPVSLSAFSITGIWIVYAMAVMNHHVCPVENWTYNVTCNDEPAKRGFPKTCCTLQDIPLISKCGCYPPESCLFSLIGNVGAFMVVMICMLRYAHVIEHSHHCWVNTSALVSGCINALGLVMVGNFQVDHAKTLHYVGAGVAFPAGLLFVCLQCVLTYRIAETALDFCMAHVRVALSAGALISLILSGIFFIHESFVLQHAAAICEWIFTVLILVYYGTFTYEFGSVSGDTMMAALVYGRPHDTSGSGVIIGGMGKSIPMGCGARSMKSPGGSSTSTHLNCNPESVAIL</sequence>
<protein>
    <recommendedName>
        <fullName evidence="3">Transmembrane protein 150A</fullName>
    </recommendedName>
    <alternativeName>
        <fullName evidence="9">Transmembrane protein 150</fullName>
    </alternativeName>
</protein>
<evidence type="ECO:0000256" key="7">
    <source>
        <dbReference type="ARBA" id="ARBA00023136"/>
    </source>
</evidence>
<evidence type="ECO:0000256" key="3">
    <source>
        <dbReference type="ARBA" id="ARBA00016019"/>
    </source>
</evidence>
<evidence type="ECO:0000259" key="11">
    <source>
        <dbReference type="Pfam" id="PF10277"/>
    </source>
</evidence>
<evidence type="ECO:0000256" key="8">
    <source>
        <dbReference type="ARBA" id="ARBA00023180"/>
    </source>
</evidence>
<evidence type="ECO:0000256" key="10">
    <source>
        <dbReference type="SAM" id="Phobius"/>
    </source>
</evidence>
<dbReference type="PANTHER" id="PTHR21324:SF6">
    <property type="entry name" value="TRANSMEMBRANE PROTEIN 150A"/>
    <property type="match status" value="1"/>
</dbReference>
<feature type="domain" description="CWH43-like N-terminal" evidence="11">
    <location>
        <begin position="4"/>
        <end position="231"/>
    </location>
</feature>
<dbReference type="AlphaFoldDB" id="A0A8T0ABJ1"/>
<proteinExistence type="inferred from homology"/>
<dbReference type="OrthoDB" id="9925752at2759"/>
<keyword evidence="8" id="KW-0325">Glycoprotein</keyword>
<dbReference type="Proteomes" id="UP000606274">
    <property type="component" value="Unassembled WGS sequence"/>
</dbReference>
<evidence type="ECO:0000313" key="12">
    <source>
        <dbReference type="EMBL" id="KAF7688527.1"/>
    </source>
</evidence>
<evidence type="ECO:0000256" key="6">
    <source>
        <dbReference type="ARBA" id="ARBA00022989"/>
    </source>
</evidence>
<organism evidence="12 13">
    <name type="scientific">Silurus meridionalis</name>
    <name type="common">Southern catfish</name>
    <name type="synonym">Silurus soldatovi meridionalis</name>
    <dbReference type="NCBI Taxonomy" id="175797"/>
    <lineage>
        <taxon>Eukaryota</taxon>
        <taxon>Metazoa</taxon>
        <taxon>Chordata</taxon>
        <taxon>Craniata</taxon>
        <taxon>Vertebrata</taxon>
        <taxon>Euteleostomi</taxon>
        <taxon>Actinopterygii</taxon>
        <taxon>Neopterygii</taxon>
        <taxon>Teleostei</taxon>
        <taxon>Ostariophysi</taxon>
        <taxon>Siluriformes</taxon>
        <taxon>Siluridae</taxon>
        <taxon>Silurus</taxon>
    </lineage>
</organism>
<evidence type="ECO:0000256" key="4">
    <source>
        <dbReference type="ARBA" id="ARBA00022475"/>
    </source>
</evidence>
<evidence type="ECO:0000313" key="13">
    <source>
        <dbReference type="Proteomes" id="UP000606274"/>
    </source>
</evidence>
<keyword evidence="6 10" id="KW-1133">Transmembrane helix</keyword>
<evidence type="ECO:0000256" key="2">
    <source>
        <dbReference type="ARBA" id="ARBA00006565"/>
    </source>
</evidence>
<accession>A0A8T0ABJ1</accession>
<keyword evidence="5 10" id="KW-0812">Transmembrane</keyword>
<name>A0A8T0ABJ1_SILME</name>
<comment type="caution">
    <text evidence="12">The sequence shown here is derived from an EMBL/GenBank/DDBJ whole genome shotgun (WGS) entry which is preliminary data.</text>
</comment>
<keyword evidence="7 10" id="KW-0472">Membrane</keyword>
<evidence type="ECO:0000256" key="5">
    <source>
        <dbReference type="ARBA" id="ARBA00022692"/>
    </source>
</evidence>
<keyword evidence="13" id="KW-1185">Reference proteome</keyword>
<dbReference type="PANTHER" id="PTHR21324">
    <property type="entry name" value="FASTING-INDUCIBLE INTEGRAL MEMBRANE PROTEIN TM6P1-RELATED"/>
    <property type="match status" value="1"/>
</dbReference>
<dbReference type="Pfam" id="PF10277">
    <property type="entry name" value="Frag1"/>
    <property type="match status" value="1"/>
</dbReference>
<keyword evidence="4" id="KW-1003">Cell membrane</keyword>
<dbReference type="InterPro" id="IPR019402">
    <property type="entry name" value="CWH43_N"/>
</dbReference>
<dbReference type="EMBL" id="JABFDY010000025">
    <property type="protein sequence ID" value="KAF7688527.1"/>
    <property type="molecule type" value="Genomic_DNA"/>
</dbReference>
<dbReference type="GO" id="GO:0072659">
    <property type="term" value="P:protein localization to plasma membrane"/>
    <property type="evidence" value="ECO:0007669"/>
    <property type="project" value="TreeGrafter"/>
</dbReference>
<evidence type="ECO:0000256" key="1">
    <source>
        <dbReference type="ARBA" id="ARBA00004651"/>
    </source>
</evidence>
<dbReference type="InterPro" id="IPR050911">
    <property type="entry name" value="DRAM/TMEM150_Autophagy_Mod"/>
</dbReference>